<dbReference type="InterPro" id="IPR010427">
    <property type="entry name" value="DUF1023"/>
</dbReference>
<accession>A0A8H1LBA7</accession>
<dbReference type="AlphaFoldDB" id="A0A8H1LBA7"/>
<comment type="caution">
    <text evidence="3">The sequence shown here is derived from an EMBL/GenBank/DDBJ whole genome shotgun (WGS) entry which is preliminary data.</text>
</comment>
<reference evidence="3 4" key="1">
    <citation type="submission" date="2018-10" db="EMBL/GenBank/DDBJ databases">
        <title>Isolation of pseudouridimycin from Streptomyces albus DSM 40763.</title>
        <authorList>
            <person name="Rosenqvist P."/>
            <person name="Metsae-Ketelae M."/>
            <person name="Virta P."/>
        </authorList>
    </citation>
    <scope>NUCLEOTIDE SEQUENCE [LARGE SCALE GENOMIC DNA]</scope>
    <source>
        <strain evidence="3 4">DSM 40763</strain>
    </source>
</reference>
<evidence type="ECO:0000259" key="2">
    <source>
        <dbReference type="Pfam" id="PF06259"/>
    </source>
</evidence>
<dbReference type="GeneID" id="75182302"/>
<evidence type="ECO:0000256" key="1">
    <source>
        <dbReference type="SAM" id="MobiDB-lite"/>
    </source>
</evidence>
<gene>
    <name evidence="3" type="ORF">D8771_20245</name>
</gene>
<evidence type="ECO:0000313" key="3">
    <source>
        <dbReference type="EMBL" id="TGG81704.1"/>
    </source>
</evidence>
<name>A0A8H1LBA7_9ACTN</name>
<dbReference type="RefSeq" id="WP_016471792.1">
    <property type="nucleotide sequence ID" value="NZ_CP103060.1"/>
</dbReference>
<sequence>MKYPTLSALKPGDLEKAADGYAAASNMADHAKGRLNDEIAPKMRGALKGKSVDEALTQVRKLSANFHYAQTECGLIRTNLNLLAAELRAAKKKLKSAEADAAAEGFTINSDGSVSYPAGGDKVDGKTPEGGTVTASARPDSPTDDMPISPSKDANDLADSLERQATQANPNPNRAKALAIAKSIAAAVKEATDADQQYAPVLRRLRADDDLVVSHADWADTQKDMSASRKAAKEIGADVPTAPKGGTAKENAKWWNGLSDEEQANYIALHPAGIGAMDGLPADVRDEANRVVLAEKRGQYELELASIPPEPRKERPGPSGMPSPEWEKWDEKYGDRKARLESAINGMKAIQGRFDRTGENGLPEAYLLGFDPEGKGDGKVILANGNPDTAKHTAIHTPGTGTNLGGINGDLNRSDKLWRNSSKLAAGEPVSTVMWFDYNAPDGIPQATESGWAKDGGPTLQHFLEGTEVAQGGPEASHTTVSGHSYGSTVVGEAAKHHDLPADDVMVEGSPGMQVKHARDLDVGADHVWAVGADWTWDDAIVRHGGALMGLGDYGTIPTDDEFGGNVMDYGDYRGFSGHSGFWDESGGKPATSLRNMSRVVVGDYKNVELK</sequence>
<proteinExistence type="predicted"/>
<dbReference type="Proteomes" id="UP000298111">
    <property type="component" value="Unassembled WGS sequence"/>
</dbReference>
<evidence type="ECO:0000313" key="4">
    <source>
        <dbReference type="Proteomes" id="UP000298111"/>
    </source>
</evidence>
<feature type="domain" description="DUF1023" evidence="2">
    <location>
        <begin position="375"/>
        <end position="532"/>
    </location>
</feature>
<feature type="region of interest" description="Disordered" evidence="1">
    <location>
        <begin position="108"/>
        <end position="155"/>
    </location>
</feature>
<protein>
    <recommendedName>
        <fullName evidence="2">DUF1023 domain-containing protein</fullName>
    </recommendedName>
</protein>
<feature type="region of interest" description="Disordered" evidence="1">
    <location>
        <begin position="306"/>
        <end position="328"/>
    </location>
</feature>
<organism evidence="3 4">
    <name type="scientific">Streptomyces albus</name>
    <dbReference type="NCBI Taxonomy" id="1888"/>
    <lineage>
        <taxon>Bacteria</taxon>
        <taxon>Bacillati</taxon>
        <taxon>Actinomycetota</taxon>
        <taxon>Actinomycetes</taxon>
        <taxon>Kitasatosporales</taxon>
        <taxon>Streptomycetaceae</taxon>
        <taxon>Streptomyces</taxon>
    </lineage>
</organism>
<dbReference type="EMBL" id="RCIY01000065">
    <property type="protein sequence ID" value="TGG81704.1"/>
    <property type="molecule type" value="Genomic_DNA"/>
</dbReference>
<dbReference type="Pfam" id="PF06259">
    <property type="entry name" value="Abhydrolase_8"/>
    <property type="match status" value="1"/>
</dbReference>